<dbReference type="KEGG" id="mgl:MGL_2251"/>
<dbReference type="InterPro" id="IPR014001">
    <property type="entry name" value="Helicase_ATP-bd"/>
</dbReference>
<keyword evidence="5" id="KW-0347">Helicase</keyword>
<dbReference type="SMART" id="SM00487">
    <property type="entry name" value="DEXDc"/>
    <property type="match status" value="1"/>
</dbReference>
<dbReference type="STRING" id="425265.A8Q2W1"/>
<dbReference type="OMA" id="REAMTAC"/>
<dbReference type="AlphaFoldDB" id="A8Q2W1"/>
<dbReference type="GO" id="GO:0003724">
    <property type="term" value="F:RNA helicase activity"/>
    <property type="evidence" value="ECO:0007669"/>
    <property type="project" value="UniProtKB-EC"/>
</dbReference>
<gene>
    <name evidence="9" type="ORF">MGL_2251</name>
</gene>
<dbReference type="GO" id="GO:0005524">
    <property type="term" value="F:ATP binding"/>
    <property type="evidence" value="ECO:0007669"/>
    <property type="project" value="UniProtKB-UniRule"/>
</dbReference>
<keyword evidence="2 5" id="KW-0378">Hydrolase</keyword>
<dbReference type="Gene3D" id="3.40.50.300">
    <property type="entry name" value="P-loop containing nucleotide triphosphate hydrolases"/>
    <property type="match status" value="2"/>
</dbReference>
<proteinExistence type="inferred from homology"/>
<evidence type="ECO:0000259" key="7">
    <source>
        <dbReference type="PROSITE" id="PS51192"/>
    </source>
</evidence>
<name>A8Q2W1_MALGO</name>
<dbReference type="GO" id="GO:0003723">
    <property type="term" value="F:RNA binding"/>
    <property type="evidence" value="ECO:0007669"/>
    <property type="project" value="UniProtKB-UniRule"/>
</dbReference>
<dbReference type="OrthoDB" id="193716at2759"/>
<keyword evidence="3 5" id="KW-0067">ATP-binding</keyword>
<evidence type="ECO:0000259" key="8">
    <source>
        <dbReference type="PROSITE" id="PS51194"/>
    </source>
</evidence>
<evidence type="ECO:0000256" key="2">
    <source>
        <dbReference type="ARBA" id="ARBA00022801"/>
    </source>
</evidence>
<keyword evidence="10" id="KW-1185">Reference proteome</keyword>
<dbReference type="RefSeq" id="XP_001730455.1">
    <property type="nucleotide sequence ID" value="XM_001730403.1"/>
</dbReference>
<dbReference type="Pfam" id="PF00271">
    <property type="entry name" value="Helicase_C"/>
    <property type="match status" value="1"/>
</dbReference>
<organism evidence="9 10">
    <name type="scientific">Malassezia globosa (strain ATCC MYA-4612 / CBS 7966)</name>
    <name type="common">Dandruff-associated fungus</name>
    <dbReference type="NCBI Taxonomy" id="425265"/>
    <lineage>
        <taxon>Eukaryota</taxon>
        <taxon>Fungi</taxon>
        <taxon>Dikarya</taxon>
        <taxon>Basidiomycota</taxon>
        <taxon>Ustilaginomycotina</taxon>
        <taxon>Malasseziomycetes</taxon>
        <taxon>Malasseziales</taxon>
        <taxon>Malasseziaceae</taxon>
        <taxon>Malassezia</taxon>
    </lineage>
</organism>
<evidence type="ECO:0000256" key="1">
    <source>
        <dbReference type="ARBA" id="ARBA00022741"/>
    </source>
</evidence>
<comment type="caution">
    <text evidence="9">The sequence shown here is derived from an EMBL/GenBank/DDBJ whole genome shotgun (WGS) entry which is preliminary data.</text>
</comment>
<comment type="similarity">
    <text evidence="5">Belongs to the DEAD box helicase family.</text>
</comment>
<evidence type="ECO:0000256" key="4">
    <source>
        <dbReference type="ARBA" id="ARBA00022884"/>
    </source>
</evidence>
<keyword evidence="1 5" id="KW-0547">Nucleotide-binding</keyword>
<evidence type="ECO:0000313" key="9">
    <source>
        <dbReference type="EMBL" id="EDP43241.1"/>
    </source>
</evidence>
<dbReference type="InterPro" id="IPR027417">
    <property type="entry name" value="P-loop_NTPase"/>
</dbReference>
<protein>
    <recommendedName>
        <fullName evidence="5">ATP-dependent RNA helicase</fullName>
        <ecNumber evidence="5">3.6.4.13</ecNumber>
    </recommendedName>
</protein>
<dbReference type="SMART" id="SM00490">
    <property type="entry name" value="HELICc"/>
    <property type="match status" value="1"/>
</dbReference>
<comment type="function">
    <text evidence="5">RNA helicase.</text>
</comment>
<dbReference type="GeneID" id="5854762"/>
<feature type="region of interest" description="Disordered" evidence="6">
    <location>
        <begin position="567"/>
        <end position="606"/>
    </location>
</feature>
<dbReference type="Pfam" id="PF00270">
    <property type="entry name" value="DEAD"/>
    <property type="match status" value="1"/>
</dbReference>
<accession>A8Q2W1</accession>
<dbReference type="InterPro" id="IPR011545">
    <property type="entry name" value="DEAD/DEAH_box_helicase_dom"/>
</dbReference>
<dbReference type="PANTHER" id="PTHR24031">
    <property type="entry name" value="RNA HELICASE"/>
    <property type="match status" value="1"/>
</dbReference>
<dbReference type="EMBL" id="AAYY01000008">
    <property type="protein sequence ID" value="EDP43241.1"/>
    <property type="molecule type" value="Genomic_DNA"/>
</dbReference>
<evidence type="ECO:0000256" key="6">
    <source>
        <dbReference type="SAM" id="MobiDB-lite"/>
    </source>
</evidence>
<dbReference type="GO" id="GO:0016787">
    <property type="term" value="F:hydrolase activity"/>
    <property type="evidence" value="ECO:0007669"/>
    <property type="project" value="UniProtKB-KW"/>
</dbReference>
<dbReference type="Proteomes" id="UP000008837">
    <property type="component" value="Unassembled WGS sequence"/>
</dbReference>
<dbReference type="EC" id="3.6.4.13" evidence="5"/>
<reference evidence="9 10" key="1">
    <citation type="journal article" date="2007" name="Proc. Natl. Acad. Sci. U.S.A.">
        <title>Dandruff-associated Malassezia genomes reveal convergent and divergent virulence traits shared with plant and human fungal pathogens.</title>
        <authorList>
            <person name="Xu J."/>
            <person name="Saunders C.W."/>
            <person name="Hu P."/>
            <person name="Grant R.A."/>
            <person name="Boekhout T."/>
            <person name="Kuramae E.E."/>
            <person name="Kronstad J.W."/>
            <person name="Deangelis Y.M."/>
            <person name="Reeder N.L."/>
            <person name="Johnstone K.R."/>
            <person name="Leland M."/>
            <person name="Fieno A.M."/>
            <person name="Begley W.M."/>
            <person name="Sun Y."/>
            <person name="Lacey M.P."/>
            <person name="Chaudhary T."/>
            <person name="Keough T."/>
            <person name="Chu L."/>
            <person name="Sears R."/>
            <person name="Yuan B."/>
            <person name="Dawson T.L.Jr."/>
        </authorList>
    </citation>
    <scope>NUCLEOTIDE SEQUENCE [LARGE SCALE GENOMIC DNA]</scope>
    <source>
        <strain evidence="10">ATCC MYA-4612 / CBS 7966</strain>
    </source>
</reference>
<dbReference type="PROSITE" id="PS51194">
    <property type="entry name" value="HELICASE_CTER"/>
    <property type="match status" value="1"/>
</dbReference>
<keyword evidence="4 5" id="KW-0694">RNA-binding</keyword>
<evidence type="ECO:0000256" key="3">
    <source>
        <dbReference type="ARBA" id="ARBA00022840"/>
    </source>
</evidence>
<dbReference type="InParanoid" id="A8Q2W1"/>
<dbReference type="InterPro" id="IPR001650">
    <property type="entry name" value="Helicase_C-like"/>
</dbReference>
<comment type="domain">
    <text evidence="5">The Q motif is unique to and characteristic of the DEAD box family of RNA helicases and controls ATP binding and hydrolysis.</text>
</comment>
<dbReference type="SUPFAM" id="SSF52540">
    <property type="entry name" value="P-loop containing nucleoside triphosphate hydrolases"/>
    <property type="match status" value="1"/>
</dbReference>
<evidence type="ECO:0000313" key="10">
    <source>
        <dbReference type="Proteomes" id="UP000008837"/>
    </source>
</evidence>
<comment type="catalytic activity">
    <reaction evidence="5">
        <text>ATP + H2O = ADP + phosphate + H(+)</text>
        <dbReference type="Rhea" id="RHEA:13065"/>
        <dbReference type="ChEBI" id="CHEBI:15377"/>
        <dbReference type="ChEBI" id="CHEBI:15378"/>
        <dbReference type="ChEBI" id="CHEBI:30616"/>
        <dbReference type="ChEBI" id="CHEBI:43474"/>
        <dbReference type="ChEBI" id="CHEBI:456216"/>
        <dbReference type="EC" id="3.6.4.13"/>
    </reaction>
</comment>
<sequence>MPRILADESQGFLTQRMYSNESRGDTTVPTSLDAQLREWQIAKPLRSALQGTPFHFSQLTDVQNRVLSLLPAIAEGANVLPDGKSRDVLCKARTGTGKTVAFLVPAIQARIHAVQQLEQGHASPSFRAFLEQNGLLSLLEKRDRASVHELKRLFRRRSAGVLVVSPTRELAMQIANEAKKLVSQAKHLYVHTLVGGVSVIPQRKQWERYEPDIVVGTPGRLLDLMNNRSVRDAFSRTQTLVLDEADMLLELGFREDIQTIISGLPPVEERTTFLFSATMDRSIMGIAEASLHEQYRLIDCIPPGEDQVHKRIPQYVTTIQDPSELVPYVMQLLAQDQRIHGNRSKVMIFTSTTKLTDMMYHMIHMLAPTLPGSSDTRVFRLHSLLSQARRSKISQEFRHSDAKPSVLLTSDVSARGVDYPSVTRVIQLGVPPSKEMYVHRVGRTGRRGRDGRADLVVTDFESAFVAFQLNEMPLQPLALTDEPEPELDQDALRTSIAHAQERLRQNKEGVRDVFSGLFGYYISNQQALRVPPAHILHSVQRWIQGVLALPTAPEPNRSIMHMVHASSTKFGSGPRPAERPAGRSLWRSKSAYSRPPKHIRQQYARD</sequence>
<feature type="domain" description="Helicase C-terminal" evidence="8">
    <location>
        <begin position="324"/>
        <end position="488"/>
    </location>
</feature>
<feature type="domain" description="Helicase ATP-binding" evidence="7">
    <location>
        <begin position="79"/>
        <end position="297"/>
    </location>
</feature>
<dbReference type="PROSITE" id="PS51192">
    <property type="entry name" value="HELICASE_ATP_BIND_1"/>
    <property type="match status" value="1"/>
</dbReference>
<dbReference type="VEuPathDB" id="FungiDB:MGL_2251"/>
<evidence type="ECO:0000256" key="5">
    <source>
        <dbReference type="RuleBase" id="RU365068"/>
    </source>
</evidence>